<dbReference type="InterPro" id="IPR037207">
    <property type="entry name" value="Nuop51_4Fe4S-bd_sf"/>
</dbReference>
<dbReference type="GeneID" id="25147134"/>
<evidence type="ECO:0000313" key="8">
    <source>
        <dbReference type="EMBL" id="AHG01756.1"/>
    </source>
</evidence>
<dbReference type="SMART" id="SM00928">
    <property type="entry name" value="NADH_4Fe-4S"/>
    <property type="match status" value="1"/>
</dbReference>
<evidence type="ECO:0000256" key="3">
    <source>
        <dbReference type="ARBA" id="ARBA00022723"/>
    </source>
</evidence>
<feature type="region of interest" description="Disordered" evidence="6">
    <location>
        <begin position="1"/>
        <end position="45"/>
    </location>
</feature>
<dbReference type="InterPro" id="IPR019575">
    <property type="entry name" value="Nuop51_4Fe4S-bd"/>
</dbReference>
<comment type="similarity">
    <text evidence="1">Belongs to the complex I 51 kDa subunit family.</text>
</comment>
<dbReference type="EMBL" id="CP007057">
    <property type="protein sequence ID" value="AHG01756.1"/>
    <property type="molecule type" value="Genomic_DNA"/>
</dbReference>
<dbReference type="RefSeq" id="WP_049954635.1">
    <property type="nucleotide sequence ID" value="NZ_CP007057.1"/>
</dbReference>
<feature type="domain" description="NADH-ubiquinone oxidoreductase 51kDa subunit iron-sulphur binding" evidence="7">
    <location>
        <begin position="451"/>
        <end position="496"/>
    </location>
</feature>
<dbReference type="Pfam" id="PF01512">
    <property type="entry name" value="Complex1_51K"/>
    <property type="match status" value="1"/>
</dbReference>
<keyword evidence="4" id="KW-0408">Iron</keyword>
<dbReference type="eggNOG" id="arCOG04537">
    <property type="taxonomic scope" value="Archaea"/>
</dbReference>
<dbReference type="InterPro" id="IPR011538">
    <property type="entry name" value="Nuo51_FMN-bd"/>
</dbReference>
<protein>
    <submittedName>
        <fullName evidence="8">NADH dehydrogenase</fullName>
    </submittedName>
</protein>
<accession>W0JSW6</accession>
<dbReference type="KEGG" id="hlr:HALLA_00260"/>
<reference evidence="8 9" key="1">
    <citation type="submission" date="2014-01" db="EMBL/GenBank/DDBJ databases">
        <authorList>
            <consortium name="DOE Joint Genome Institute"/>
            <person name="Anderson I."/>
            <person name="Huntemann M."/>
            <person name="Han J."/>
            <person name="Chen A."/>
            <person name="Kyrpides N."/>
            <person name="Mavromatis K."/>
            <person name="Markowitz V."/>
            <person name="Palaniappan K."/>
            <person name="Ivanova N."/>
            <person name="Schaumberg A."/>
            <person name="Pati A."/>
            <person name="Liolios K."/>
            <person name="Nordberg H.P."/>
            <person name="Cantor M.N."/>
            <person name="Hua S.X."/>
            <person name="Woyke T."/>
        </authorList>
    </citation>
    <scope>NUCLEOTIDE SEQUENCE [LARGE SCALE GENOMIC DNA]</scope>
    <source>
        <strain evidence="8 9">XH-48</strain>
        <plasmid evidence="9">2</plasmid>
    </source>
</reference>
<dbReference type="PANTHER" id="PTHR43578:SF3">
    <property type="entry name" value="NADH-QUINONE OXIDOREDUCTASE SUBUNIT F"/>
    <property type="match status" value="1"/>
</dbReference>
<keyword evidence="3" id="KW-0479">Metal-binding</keyword>
<keyword evidence="2" id="KW-0004">4Fe-4S</keyword>
<dbReference type="GO" id="GO:0051539">
    <property type="term" value="F:4 iron, 4 sulfur cluster binding"/>
    <property type="evidence" value="ECO:0007669"/>
    <property type="project" value="UniProtKB-KW"/>
</dbReference>
<evidence type="ECO:0000256" key="6">
    <source>
        <dbReference type="SAM" id="MobiDB-lite"/>
    </source>
</evidence>
<evidence type="ECO:0000259" key="7">
    <source>
        <dbReference type="SMART" id="SM00928"/>
    </source>
</evidence>
<proteinExistence type="inferred from homology"/>
<evidence type="ECO:0000313" key="9">
    <source>
        <dbReference type="Proteomes" id="UP000019024"/>
    </source>
</evidence>
<evidence type="ECO:0000256" key="2">
    <source>
        <dbReference type="ARBA" id="ARBA00022485"/>
    </source>
</evidence>
<evidence type="ECO:0000256" key="1">
    <source>
        <dbReference type="ARBA" id="ARBA00007523"/>
    </source>
</evidence>
<dbReference type="Gene3D" id="1.20.1440.230">
    <property type="entry name" value="NADH-ubiquinone oxidoreductase 51kDa subunit, iron-sulphur binding domain"/>
    <property type="match status" value="1"/>
</dbReference>
<sequence length="548" mass="57817">MNTATDSHESRPTVRVTVGYGDPPSVARDTQGTAEPDEPHPLERGRKVLQTAQAAASEANVLEVGTTGVHGLEPLVLVTRDGRTAYYPHPSTERVRSLVERAESGSIGEDEPAWVVEHDPDIDALPLPPDGPLAVGTRRILSRCGWTDPERAAPADSGAVAVAREDPNAALEQLATIGVLGRGRGDASQDTPLADDLEIVREATDDPVVVVNANESDSRNRTDRTLLGGSPATVLDGALAVAEIVGASSSDVVVYTNEDDDLIRRRTRRAATAVAALEAEGSADEGVDDEAAPQVVAGPNEYIAGEYTMALEALEGNDRLEARLRPPGPARHGLYGRPTVVSTPRTFAQVRAALLEPGEFDPADADPGTRVITVTGDVESPATVELVTGSSLGVARDLFAGAGRFKMACVGGQFGGFTRSIDQPVSAMALSNADLGTEGVVELFDQSRCAVAAAGERVRFASEENCGRCFPGREGSKQLLHLLRDVYDGTYQDDMIRELARVMQSSSLCDVGRSAGRSVDTALEEFETEFKAHAAGRCPSGACEVSRS</sequence>
<dbReference type="Gene3D" id="3.40.50.11540">
    <property type="entry name" value="NADH-ubiquinone oxidoreductase 51kDa subunit"/>
    <property type="match status" value="1"/>
</dbReference>
<dbReference type="GO" id="GO:0046872">
    <property type="term" value="F:metal ion binding"/>
    <property type="evidence" value="ECO:0007669"/>
    <property type="project" value="UniProtKB-KW"/>
</dbReference>
<evidence type="ECO:0000256" key="5">
    <source>
        <dbReference type="ARBA" id="ARBA00023014"/>
    </source>
</evidence>
<dbReference type="Proteomes" id="UP000019024">
    <property type="component" value="Plasmid unnamed2"/>
</dbReference>
<dbReference type="SUPFAM" id="SSF140490">
    <property type="entry name" value="Nqo1C-terminal domain-like"/>
    <property type="match status" value="1"/>
</dbReference>
<dbReference type="Pfam" id="PF10589">
    <property type="entry name" value="NADH_4Fe-4S"/>
    <property type="match status" value="1"/>
</dbReference>
<dbReference type="PANTHER" id="PTHR43578">
    <property type="entry name" value="NADH-QUINONE OXIDOREDUCTASE SUBUNIT F"/>
    <property type="match status" value="1"/>
</dbReference>
<dbReference type="SUPFAM" id="SSF142019">
    <property type="entry name" value="Nqo1 FMN-binding domain-like"/>
    <property type="match status" value="1"/>
</dbReference>
<keyword evidence="9" id="KW-1185">Reference proteome</keyword>
<evidence type="ECO:0000256" key="4">
    <source>
        <dbReference type="ARBA" id="ARBA00023004"/>
    </source>
</evidence>
<dbReference type="AlphaFoldDB" id="W0JSW6"/>
<feature type="compositionally biased region" description="Basic and acidic residues" evidence="6">
    <location>
        <begin position="1"/>
        <end position="12"/>
    </location>
</feature>
<geneLocation type="plasmid" evidence="8">
    <name>unnamed</name>
</geneLocation>
<dbReference type="HOGENOM" id="CLU_537063_0_0_2"/>
<organism evidence="8 9">
    <name type="scientific">Halostagnicola larsenii XH-48</name>
    <dbReference type="NCBI Taxonomy" id="797299"/>
    <lineage>
        <taxon>Archaea</taxon>
        <taxon>Methanobacteriati</taxon>
        <taxon>Methanobacteriota</taxon>
        <taxon>Stenosarchaea group</taxon>
        <taxon>Halobacteria</taxon>
        <taxon>Halobacteriales</taxon>
        <taxon>Natrialbaceae</taxon>
        <taxon>Halostagnicola</taxon>
    </lineage>
</organism>
<gene>
    <name evidence="8" type="ORF">HALLA_00260</name>
</gene>
<dbReference type="InterPro" id="IPR037225">
    <property type="entry name" value="Nuo51_FMN-bd_sf"/>
</dbReference>
<keyword evidence="8" id="KW-0614">Plasmid</keyword>
<keyword evidence="5" id="KW-0411">Iron-sulfur</keyword>
<name>W0JSW6_9EURY</name>